<reference evidence="1" key="2">
    <citation type="submission" date="2023-06" db="EMBL/GenBank/DDBJ databases">
        <authorList>
            <person name="Ma L."/>
            <person name="Liu K.-W."/>
            <person name="Li Z."/>
            <person name="Hsiao Y.-Y."/>
            <person name="Qi Y."/>
            <person name="Fu T."/>
            <person name="Tang G."/>
            <person name="Zhang D."/>
            <person name="Sun W.-H."/>
            <person name="Liu D.-K."/>
            <person name="Li Y."/>
            <person name="Chen G.-Z."/>
            <person name="Liu X.-D."/>
            <person name="Liao X.-Y."/>
            <person name="Jiang Y.-T."/>
            <person name="Yu X."/>
            <person name="Hao Y."/>
            <person name="Huang J."/>
            <person name="Zhao X.-W."/>
            <person name="Ke S."/>
            <person name="Chen Y.-Y."/>
            <person name="Wu W.-L."/>
            <person name="Hsu J.-L."/>
            <person name="Lin Y.-F."/>
            <person name="Huang M.-D."/>
            <person name="Li C.-Y."/>
            <person name="Huang L."/>
            <person name="Wang Z.-W."/>
            <person name="Zhao X."/>
            <person name="Zhong W.-Y."/>
            <person name="Peng D.-H."/>
            <person name="Ahmad S."/>
            <person name="Lan S."/>
            <person name="Zhang J.-S."/>
            <person name="Tsai W.-C."/>
            <person name="Van De Peer Y."/>
            <person name="Liu Z.-J."/>
        </authorList>
    </citation>
    <scope>NUCLEOTIDE SEQUENCE</scope>
    <source>
        <strain evidence="1">CP</strain>
        <tissue evidence="1">Leaves</tissue>
    </source>
</reference>
<keyword evidence="2" id="KW-1185">Reference proteome</keyword>
<dbReference type="EMBL" id="JAUJYO010000018">
    <property type="protein sequence ID" value="KAK1290217.1"/>
    <property type="molecule type" value="Genomic_DNA"/>
</dbReference>
<reference evidence="1" key="1">
    <citation type="journal article" date="2023" name="Nat. Commun.">
        <title>Diploid and tetraploid genomes of Acorus and the evolution of monocots.</title>
        <authorList>
            <person name="Ma L."/>
            <person name="Liu K.W."/>
            <person name="Li Z."/>
            <person name="Hsiao Y.Y."/>
            <person name="Qi Y."/>
            <person name="Fu T."/>
            <person name="Tang G.D."/>
            <person name="Zhang D."/>
            <person name="Sun W.H."/>
            <person name="Liu D.K."/>
            <person name="Li Y."/>
            <person name="Chen G.Z."/>
            <person name="Liu X.D."/>
            <person name="Liao X.Y."/>
            <person name="Jiang Y.T."/>
            <person name="Yu X."/>
            <person name="Hao Y."/>
            <person name="Huang J."/>
            <person name="Zhao X.W."/>
            <person name="Ke S."/>
            <person name="Chen Y.Y."/>
            <person name="Wu W.L."/>
            <person name="Hsu J.L."/>
            <person name="Lin Y.F."/>
            <person name="Huang M.D."/>
            <person name="Li C.Y."/>
            <person name="Huang L."/>
            <person name="Wang Z.W."/>
            <person name="Zhao X."/>
            <person name="Zhong W.Y."/>
            <person name="Peng D.H."/>
            <person name="Ahmad S."/>
            <person name="Lan S."/>
            <person name="Zhang J.S."/>
            <person name="Tsai W.C."/>
            <person name="Van de Peer Y."/>
            <person name="Liu Z.J."/>
        </authorList>
    </citation>
    <scope>NUCLEOTIDE SEQUENCE</scope>
    <source>
        <strain evidence="1">CP</strain>
    </source>
</reference>
<evidence type="ECO:0000313" key="2">
    <source>
        <dbReference type="Proteomes" id="UP001180020"/>
    </source>
</evidence>
<gene>
    <name evidence="1" type="ORF">QJS10_CPB18g01939</name>
</gene>
<name>A0AAV9CN52_ACOCL</name>
<proteinExistence type="predicted"/>
<accession>A0AAV9CN52</accession>
<protein>
    <submittedName>
        <fullName evidence="1">Uncharacterized protein</fullName>
    </submittedName>
</protein>
<evidence type="ECO:0000313" key="1">
    <source>
        <dbReference type="EMBL" id="KAK1290217.1"/>
    </source>
</evidence>
<dbReference type="Proteomes" id="UP001180020">
    <property type="component" value="Unassembled WGS sequence"/>
</dbReference>
<sequence length="56" mass="6523">MAYLFEFAKMIWDCIGFRAHLHSHSEGKTTVAMSFRDRQRVIYRDRAPSMVASTKA</sequence>
<comment type="caution">
    <text evidence="1">The sequence shown here is derived from an EMBL/GenBank/DDBJ whole genome shotgun (WGS) entry which is preliminary data.</text>
</comment>
<organism evidence="1 2">
    <name type="scientific">Acorus calamus</name>
    <name type="common">Sweet flag</name>
    <dbReference type="NCBI Taxonomy" id="4465"/>
    <lineage>
        <taxon>Eukaryota</taxon>
        <taxon>Viridiplantae</taxon>
        <taxon>Streptophyta</taxon>
        <taxon>Embryophyta</taxon>
        <taxon>Tracheophyta</taxon>
        <taxon>Spermatophyta</taxon>
        <taxon>Magnoliopsida</taxon>
        <taxon>Liliopsida</taxon>
        <taxon>Acoraceae</taxon>
        <taxon>Acorus</taxon>
    </lineage>
</organism>
<dbReference type="AlphaFoldDB" id="A0AAV9CN52"/>